<evidence type="ECO:0008006" key="3">
    <source>
        <dbReference type="Google" id="ProtNLM"/>
    </source>
</evidence>
<dbReference type="EMBL" id="LRGB01016795">
    <property type="protein sequence ID" value="KZR98507.1"/>
    <property type="molecule type" value="Genomic_DNA"/>
</dbReference>
<sequence length="107" mass="10680">TLTTATVSITGGFATGQDVLSFTTAGAATMGNIVGAYNDTTGVMTLTSAGGTATLAHWQAALRAVAYRNTSDNPSTAARTVSYTVNDGTVNGNTVTSTINVTAVNDA</sequence>
<comment type="caution">
    <text evidence="1">The sequence shown here is derived from an EMBL/GenBank/DDBJ whole genome shotgun (WGS) entry which is preliminary data.</text>
</comment>
<evidence type="ECO:0000313" key="1">
    <source>
        <dbReference type="EMBL" id="KZR98507.1"/>
    </source>
</evidence>
<protein>
    <recommendedName>
        <fullName evidence="3">RapA2 cadherin-like domain-containing protein</fullName>
    </recommendedName>
</protein>
<proteinExistence type="predicted"/>
<keyword evidence="2" id="KW-1185">Reference proteome</keyword>
<feature type="non-terminal residue" evidence="1">
    <location>
        <position position="1"/>
    </location>
</feature>
<accession>A0A164G471</accession>
<gene>
    <name evidence="1" type="ORF">APZ42_006038</name>
</gene>
<dbReference type="Proteomes" id="UP000076858">
    <property type="component" value="Unassembled WGS sequence"/>
</dbReference>
<evidence type="ECO:0000313" key="2">
    <source>
        <dbReference type="Proteomes" id="UP000076858"/>
    </source>
</evidence>
<reference evidence="1 2" key="1">
    <citation type="submission" date="2016-03" db="EMBL/GenBank/DDBJ databases">
        <title>EvidentialGene: Evidence-directed Construction of Genes on Genomes.</title>
        <authorList>
            <person name="Gilbert D.G."/>
            <person name="Choi J.-H."/>
            <person name="Mockaitis K."/>
            <person name="Colbourne J."/>
            <person name="Pfrender M."/>
        </authorList>
    </citation>
    <scope>NUCLEOTIDE SEQUENCE [LARGE SCALE GENOMIC DNA]</scope>
    <source>
        <strain evidence="1 2">Xinb3</strain>
        <tissue evidence="1">Complete organism</tissue>
    </source>
</reference>
<name>A0A164G471_9CRUS</name>
<organism evidence="1 2">
    <name type="scientific">Daphnia magna</name>
    <dbReference type="NCBI Taxonomy" id="35525"/>
    <lineage>
        <taxon>Eukaryota</taxon>
        <taxon>Metazoa</taxon>
        <taxon>Ecdysozoa</taxon>
        <taxon>Arthropoda</taxon>
        <taxon>Crustacea</taxon>
        <taxon>Branchiopoda</taxon>
        <taxon>Diplostraca</taxon>
        <taxon>Cladocera</taxon>
        <taxon>Anomopoda</taxon>
        <taxon>Daphniidae</taxon>
        <taxon>Daphnia</taxon>
    </lineage>
</organism>
<feature type="non-terminal residue" evidence="1">
    <location>
        <position position="107"/>
    </location>
</feature>
<dbReference type="AlphaFoldDB" id="A0A164G471"/>